<feature type="region of interest" description="Disordered" evidence="3">
    <location>
        <begin position="149"/>
        <end position="220"/>
    </location>
</feature>
<sequence length="383" mass="42176">MSNLDNEFNYWEFVACSRCQLPFTPGGTGFFLTECGHVVCHSHLNPDQSCAQCGAAGIQLVPLQPEMDAPMSDWFRSIPHALDTVAFAAKFQQETMAFQIRYYKDRQQQQRGVIERLKRDVADLQRTNEMLLHENSQFRQQLGYQDHYSDGAPADFTNSNGKRPMLNADRYRPATSSSLSRATPQGPDRLTLPPGQQPPALSSNRHSGRAAQTHDRPGSSRFHEKYAYAAPPAPLHSQPLSYAQAAPRRTKQNADPHPAAPQGQARFKPAPNVAPSDPNQPGRPKQPFGQMQNQSLDAKGRNMGPPPTPQLRRGGEVPMSARRDNANNRLLPPAQRFAPPPGSVNQQQQRFVPATASGAPQRFSIDGAGRGSQRAPFVPSGFG</sequence>
<dbReference type="Pfam" id="PF14634">
    <property type="entry name" value="zf-RING_5"/>
    <property type="match status" value="1"/>
</dbReference>
<dbReference type="InterPro" id="IPR042123">
    <property type="entry name" value="Zip3/RNF212-like"/>
</dbReference>
<organism evidence="5 6">
    <name type="scientific">Mycena chlorophos</name>
    <name type="common">Agaric fungus</name>
    <name type="synonym">Agaricus chlorophos</name>
    <dbReference type="NCBI Taxonomy" id="658473"/>
    <lineage>
        <taxon>Eukaryota</taxon>
        <taxon>Fungi</taxon>
        <taxon>Dikarya</taxon>
        <taxon>Basidiomycota</taxon>
        <taxon>Agaricomycotina</taxon>
        <taxon>Agaricomycetes</taxon>
        <taxon>Agaricomycetidae</taxon>
        <taxon>Agaricales</taxon>
        <taxon>Marasmiineae</taxon>
        <taxon>Mycenaceae</taxon>
        <taxon>Mycena</taxon>
    </lineage>
</organism>
<evidence type="ECO:0000259" key="4">
    <source>
        <dbReference type="Pfam" id="PF14634"/>
    </source>
</evidence>
<keyword evidence="2" id="KW-0175">Coiled coil</keyword>
<gene>
    <name evidence="5" type="ORF">MCHLO_10253</name>
</gene>
<evidence type="ECO:0000313" key="6">
    <source>
        <dbReference type="Proteomes" id="UP000815677"/>
    </source>
</evidence>
<feature type="region of interest" description="Disordered" evidence="3">
    <location>
        <begin position="243"/>
        <end position="383"/>
    </location>
</feature>
<evidence type="ECO:0000256" key="3">
    <source>
        <dbReference type="SAM" id="MobiDB-lite"/>
    </source>
</evidence>
<dbReference type="EMBL" id="DF848219">
    <property type="protein sequence ID" value="GAT53276.1"/>
    <property type="molecule type" value="Genomic_DNA"/>
</dbReference>
<protein>
    <recommendedName>
        <fullName evidence="4">RING-type domain-containing protein</fullName>
    </recommendedName>
</protein>
<feature type="compositionally biased region" description="Polar residues" evidence="3">
    <location>
        <begin position="174"/>
        <end position="183"/>
    </location>
</feature>
<accession>A0ABQ0LTN1</accession>
<dbReference type="Proteomes" id="UP000815677">
    <property type="component" value="Unassembled WGS sequence"/>
</dbReference>
<keyword evidence="6" id="KW-1185">Reference proteome</keyword>
<evidence type="ECO:0000313" key="5">
    <source>
        <dbReference type="EMBL" id="GAT53276.1"/>
    </source>
</evidence>
<proteinExistence type="predicted"/>
<dbReference type="PANTHER" id="PTHR22663">
    <property type="entry name" value="RING FINGER PROTEIN NARYA-RELATED"/>
    <property type="match status" value="1"/>
</dbReference>
<evidence type="ECO:0000256" key="1">
    <source>
        <dbReference type="ARBA" id="ARBA00023254"/>
    </source>
</evidence>
<evidence type="ECO:0000256" key="2">
    <source>
        <dbReference type="SAM" id="Coils"/>
    </source>
</evidence>
<feature type="domain" description="RING-type" evidence="4">
    <location>
        <begin position="16"/>
        <end position="54"/>
    </location>
</feature>
<dbReference type="PANTHER" id="PTHR22663:SF17">
    <property type="entry name" value="RING FINGER PROTEIN NARYA-RELATED"/>
    <property type="match status" value="1"/>
</dbReference>
<keyword evidence="1" id="KW-0469">Meiosis</keyword>
<name>A0ABQ0LTN1_MYCCL</name>
<feature type="coiled-coil region" evidence="2">
    <location>
        <begin position="107"/>
        <end position="141"/>
    </location>
</feature>
<dbReference type="InterPro" id="IPR001841">
    <property type="entry name" value="Znf_RING"/>
</dbReference>
<reference evidence="5" key="1">
    <citation type="submission" date="2014-09" db="EMBL/GenBank/DDBJ databases">
        <title>Genome sequence of the luminous mushroom Mycena chlorophos for searching fungal bioluminescence genes.</title>
        <authorList>
            <person name="Tanaka Y."/>
            <person name="Kasuga D."/>
            <person name="Oba Y."/>
            <person name="Hase S."/>
            <person name="Sato K."/>
            <person name="Oba Y."/>
            <person name="Sakakibara Y."/>
        </authorList>
    </citation>
    <scope>NUCLEOTIDE SEQUENCE</scope>
</reference>